<keyword evidence="1" id="KW-0472">Membrane</keyword>
<organism evidence="2 3">
    <name type="scientific">Enterobacter agglomerans</name>
    <name type="common">Erwinia herbicola</name>
    <name type="synonym">Pantoea agglomerans</name>
    <dbReference type="NCBI Taxonomy" id="549"/>
    <lineage>
        <taxon>Bacteria</taxon>
        <taxon>Pseudomonadati</taxon>
        <taxon>Pseudomonadota</taxon>
        <taxon>Gammaproteobacteria</taxon>
        <taxon>Enterobacterales</taxon>
        <taxon>Erwiniaceae</taxon>
        <taxon>Pantoea</taxon>
        <taxon>Pantoea agglomerans group</taxon>
    </lineage>
</organism>
<reference evidence="2 3" key="1">
    <citation type="submission" date="2019-11" db="EMBL/GenBank/DDBJ databases">
        <title>Draft Genome Sequence of Plant Growth-Promoting Rhizosphere-Associated Bacteria.</title>
        <authorList>
            <person name="Vasilyev I.Y."/>
            <person name="Radchenko V."/>
            <person name="Ilnitskaya E.V."/>
        </authorList>
    </citation>
    <scope>NUCLEOTIDE SEQUENCE [LARGE SCALE GENOMIC DNA]</scope>
    <source>
        <strain evidence="2 3">VRA_MhP_f</strain>
    </source>
</reference>
<accession>A0A7X2MRK7</accession>
<dbReference type="Pfam" id="PF00873">
    <property type="entry name" value="ACR_tran"/>
    <property type="match status" value="1"/>
</dbReference>
<dbReference type="FunFam" id="3.30.70.1430:FF:000001">
    <property type="entry name" value="Efflux pump membrane transporter"/>
    <property type="match status" value="1"/>
</dbReference>
<dbReference type="Gene3D" id="3.30.2090.10">
    <property type="entry name" value="Multidrug efflux transporter AcrB TolC docking domain, DN and DC subdomains"/>
    <property type="match status" value="1"/>
</dbReference>
<feature type="non-terminal residue" evidence="2">
    <location>
        <position position="204"/>
    </location>
</feature>
<dbReference type="GO" id="GO:0005886">
    <property type="term" value="C:plasma membrane"/>
    <property type="evidence" value="ECO:0007669"/>
    <property type="project" value="TreeGrafter"/>
</dbReference>
<sequence>MNPSRLFILRPVATILLMVGVLIAGIFAWKFLSTSALPQVDYPIIQVTTLYPGASPDVMASSVTSPLERQLGQMAGLSQMSSTSASGSSIITLKFSLDLSLDVAEQEVQAAINAANNLLPDHLPNPPTYKKVNPADSAVVTLAASSSTLPLTAVQDLVNTRVALKLSQISGVGLVTLAGGHQPAIRVQMNPQALAAHHLTLEAG</sequence>
<dbReference type="EMBL" id="WKLC01001527">
    <property type="protein sequence ID" value="MSE18025.1"/>
    <property type="molecule type" value="Genomic_DNA"/>
</dbReference>
<evidence type="ECO:0000256" key="1">
    <source>
        <dbReference type="SAM" id="Phobius"/>
    </source>
</evidence>
<dbReference type="InterPro" id="IPR001036">
    <property type="entry name" value="Acrflvin-R"/>
</dbReference>
<dbReference type="Gene3D" id="3.30.70.1430">
    <property type="entry name" value="Multidrug efflux transporter AcrB pore domain"/>
    <property type="match status" value="1"/>
</dbReference>
<protein>
    <submittedName>
        <fullName evidence="2">Multidrug transporter subunit MdtC</fullName>
    </submittedName>
</protein>
<dbReference type="PRINTS" id="PR00702">
    <property type="entry name" value="ACRIFLAVINRP"/>
</dbReference>
<dbReference type="AlphaFoldDB" id="A0A7X2MRK7"/>
<dbReference type="PANTHER" id="PTHR32063:SF21">
    <property type="entry name" value="MULTIDRUG RESISTANCE PROTEIN MDTB"/>
    <property type="match status" value="1"/>
</dbReference>
<comment type="caution">
    <text evidence="2">The sequence shown here is derived from an EMBL/GenBank/DDBJ whole genome shotgun (WGS) entry which is preliminary data.</text>
</comment>
<evidence type="ECO:0000313" key="2">
    <source>
        <dbReference type="EMBL" id="MSE18025.1"/>
    </source>
</evidence>
<proteinExistence type="predicted"/>
<keyword evidence="1" id="KW-0812">Transmembrane</keyword>
<dbReference type="Gene3D" id="3.30.70.1320">
    <property type="entry name" value="Multidrug efflux transporter AcrB pore domain like"/>
    <property type="match status" value="1"/>
</dbReference>
<dbReference type="SUPFAM" id="SSF82693">
    <property type="entry name" value="Multidrug efflux transporter AcrB pore domain, PN1, PN2, PC1 and PC2 subdomains"/>
    <property type="match status" value="2"/>
</dbReference>
<feature type="transmembrane region" description="Helical" evidence="1">
    <location>
        <begin position="12"/>
        <end position="32"/>
    </location>
</feature>
<dbReference type="GO" id="GO:0042910">
    <property type="term" value="F:xenobiotic transmembrane transporter activity"/>
    <property type="evidence" value="ECO:0007669"/>
    <property type="project" value="TreeGrafter"/>
</dbReference>
<dbReference type="PANTHER" id="PTHR32063">
    <property type="match status" value="1"/>
</dbReference>
<evidence type="ECO:0000313" key="3">
    <source>
        <dbReference type="Proteomes" id="UP000461948"/>
    </source>
</evidence>
<dbReference type="Proteomes" id="UP000461948">
    <property type="component" value="Unassembled WGS sequence"/>
</dbReference>
<gene>
    <name evidence="2" type="ORF">GKC49_23910</name>
</gene>
<name>A0A7X2MRK7_ENTAG</name>
<dbReference type="InterPro" id="IPR027463">
    <property type="entry name" value="AcrB_DN_DC_subdom"/>
</dbReference>
<dbReference type="Gene3D" id="1.20.1640.10">
    <property type="entry name" value="Multidrug efflux transporter AcrB transmembrane domain"/>
    <property type="match status" value="1"/>
</dbReference>
<keyword evidence="1" id="KW-1133">Transmembrane helix</keyword>